<evidence type="ECO:0008006" key="3">
    <source>
        <dbReference type="Google" id="ProtNLM"/>
    </source>
</evidence>
<dbReference type="Proteomes" id="UP001208017">
    <property type="component" value="Unassembled WGS sequence"/>
</dbReference>
<sequence>MALDEPTPQDERVEEEGILFLFDPKAATLIGDLVIDYDDGPGFTLYDESLGGGPSNTDC</sequence>
<gene>
    <name evidence="1" type="ORF">OS242_01530</name>
</gene>
<dbReference type="SUPFAM" id="SSF89360">
    <property type="entry name" value="HesB-like domain"/>
    <property type="match status" value="1"/>
</dbReference>
<accession>A0ABT3WVG0</accession>
<dbReference type="RefSeq" id="WP_267149890.1">
    <property type="nucleotide sequence ID" value="NZ_JAPMLT010000001.1"/>
</dbReference>
<protein>
    <recommendedName>
        <fullName evidence="3">HesB/YadR/YfhF-family protein</fullName>
    </recommendedName>
</protein>
<evidence type="ECO:0000313" key="1">
    <source>
        <dbReference type="EMBL" id="MCX7568650.1"/>
    </source>
</evidence>
<reference evidence="1 2" key="1">
    <citation type="submission" date="2022-11" db="EMBL/GenBank/DDBJ databases">
        <title>Study of microbial diversity in lake waters.</title>
        <authorList>
            <person name="Zhang J."/>
        </authorList>
    </citation>
    <scope>NUCLEOTIDE SEQUENCE [LARGE SCALE GENOMIC DNA]</scope>
    <source>
        <strain evidence="1 2">DT12</strain>
    </source>
</reference>
<dbReference type="EMBL" id="JAPMLT010000001">
    <property type="protein sequence ID" value="MCX7568650.1"/>
    <property type="molecule type" value="Genomic_DNA"/>
</dbReference>
<comment type="caution">
    <text evidence="1">The sequence shown here is derived from an EMBL/GenBank/DDBJ whole genome shotgun (WGS) entry which is preliminary data.</text>
</comment>
<dbReference type="InterPro" id="IPR035903">
    <property type="entry name" value="HesB-like_dom_sf"/>
</dbReference>
<proteinExistence type="predicted"/>
<name>A0ABT3WVG0_9BACL</name>
<keyword evidence="2" id="KW-1185">Reference proteome</keyword>
<evidence type="ECO:0000313" key="2">
    <source>
        <dbReference type="Proteomes" id="UP001208017"/>
    </source>
</evidence>
<organism evidence="1 2">
    <name type="scientific">Tumebacillus lacus</name>
    <dbReference type="NCBI Taxonomy" id="2995335"/>
    <lineage>
        <taxon>Bacteria</taxon>
        <taxon>Bacillati</taxon>
        <taxon>Bacillota</taxon>
        <taxon>Bacilli</taxon>
        <taxon>Bacillales</taxon>
        <taxon>Alicyclobacillaceae</taxon>
        <taxon>Tumebacillus</taxon>
    </lineage>
</organism>